<keyword evidence="6 7" id="KW-0472">Membrane</keyword>
<keyword evidence="3" id="KW-1003">Cell membrane</keyword>
<feature type="transmembrane region" description="Helical" evidence="7">
    <location>
        <begin position="6"/>
        <end position="24"/>
    </location>
</feature>
<dbReference type="InterPro" id="IPR032808">
    <property type="entry name" value="DoxX"/>
</dbReference>
<comment type="similarity">
    <text evidence="2">Belongs to the DoxX family.</text>
</comment>
<evidence type="ECO:0000256" key="3">
    <source>
        <dbReference type="ARBA" id="ARBA00022475"/>
    </source>
</evidence>
<organism evidence="8 9">
    <name type="scientific">Paenibacillus contaminans</name>
    <dbReference type="NCBI Taxonomy" id="450362"/>
    <lineage>
        <taxon>Bacteria</taxon>
        <taxon>Bacillati</taxon>
        <taxon>Bacillota</taxon>
        <taxon>Bacilli</taxon>
        <taxon>Bacillales</taxon>
        <taxon>Paenibacillaceae</taxon>
        <taxon>Paenibacillus</taxon>
    </lineage>
</organism>
<evidence type="ECO:0000313" key="9">
    <source>
        <dbReference type="Proteomes" id="UP000250369"/>
    </source>
</evidence>
<evidence type="ECO:0000256" key="4">
    <source>
        <dbReference type="ARBA" id="ARBA00022692"/>
    </source>
</evidence>
<evidence type="ECO:0000256" key="1">
    <source>
        <dbReference type="ARBA" id="ARBA00004651"/>
    </source>
</evidence>
<feature type="transmembrane region" description="Helical" evidence="7">
    <location>
        <begin position="105"/>
        <end position="124"/>
    </location>
</feature>
<dbReference type="Proteomes" id="UP000250369">
    <property type="component" value="Unassembled WGS sequence"/>
</dbReference>
<keyword evidence="5 7" id="KW-1133">Transmembrane helix</keyword>
<keyword evidence="4 7" id="KW-0812">Transmembrane</keyword>
<name>A0A329MB23_9BACL</name>
<dbReference type="Pfam" id="PF07681">
    <property type="entry name" value="DoxX"/>
    <property type="match status" value="1"/>
</dbReference>
<dbReference type="EMBL" id="QMFB01000021">
    <property type="protein sequence ID" value="RAV16356.1"/>
    <property type="molecule type" value="Genomic_DNA"/>
</dbReference>
<keyword evidence="9" id="KW-1185">Reference proteome</keyword>
<dbReference type="GO" id="GO:0005886">
    <property type="term" value="C:plasma membrane"/>
    <property type="evidence" value="ECO:0007669"/>
    <property type="project" value="UniProtKB-SubCell"/>
</dbReference>
<proteinExistence type="inferred from homology"/>
<evidence type="ECO:0000313" key="8">
    <source>
        <dbReference type="EMBL" id="RAV16356.1"/>
    </source>
</evidence>
<feature type="transmembrane region" description="Helical" evidence="7">
    <location>
        <begin position="36"/>
        <end position="64"/>
    </location>
</feature>
<comment type="subcellular location">
    <subcellularLocation>
        <location evidence="1">Cell membrane</location>
        <topology evidence="1">Multi-pass membrane protein</topology>
    </subcellularLocation>
</comment>
<dbReference type="OrthoDB" id="886570at2"/>
<accession>A0A329MB23</accession>
<reference evidence="8 9" key="1">
    <citation type="journal article" date="2009" name="Int. J. Syst. Evol. Microbiol.">
        <title>Paenibacillus contaminans sp. nov., isolated from a contaminated laboratory plate.</title>
        <authorList>
            <person name="Chou J.H."/>
            <person name="Lee J.H."/>
            <person name="Lin M.C."/>
            <person name="Chang P.S."/>
            <person name="Arun A.B."/>
            <person name="Young C.C."/>
            <person name="Chen W.M."/>
        </authorList>
    </citation>
    <scope>NUCLEOTIDE SEQUENCE [LARGE SCALE GENOMIC DNA]</scope>
    <source>
        <strain evidence="8 9">CKOBP-6</strain>
    </source>
</reference>
<evidence type="ECO:0000256" key="7">
    <source>
        <dbReference type="SAM" id="Phobius"/>
    </source>
</evidence>
<dbReference type="RefSeq" id="WP_113034434.1">
    <property type="nucleotide sequence ID" value="NZ_QMFB01000021.1"/>
</dbReference>
<dbReference type="PANTHER" id="PTHR33452">
    <property type="entry name" value="OXIDOREDUCTASE CATD-RELATED"/>
    <property type="match status" value="1"/>
</dbReference>
<evidence type="ECO:0000256" key="2">
    <source>
        <dbReference type="ARBA" id="ARBA00006679"/>
    </source>
</evidence>
<evidence type="ECO:0000256" key="5">
    <source>
        <dbReference type="ARBA" id="ARBA00022989"/>
    </source>
</evidence>
<protein>
    <submittedName>
        <fullName evidence="8">DoxX family protein</fullName>
    </submittedName>
</protein>
<sequence>MAVQSWIYTIMRVVVGIIFLAHGIDKLDSGLDNIAGWFGSVGLPPFLAFLVAYIEILGGAALIIGLGSRWAAILFAVIMVGAIVTVKLPAGLLGDGKTAGYELDLALLAVSLFIAASPKLGYGVGQLFESGERA</sequence>
<dbReference type="AlphaFoldDB" id="A0A329MB23"/>
<dbReference type="InterPro" id="IPR051907">
    <property type="entry name" value="DoxX-like_oxidoreductase"/>
</dbReference>
<feature type="transmembrane region" description="Helical" evidence="7">
    <location>
        <begin position="70"/>
        <end position="93"/>
    </location>
</feature>
<evidence type="ECO:0000256" key="6">
    <source>
        <dbReference type="ARBA" id="ARBA00023136"/>
    </source>
</evidence>
<dbReference type="PANTHER" id="PTHR33452:SF1">
    <property type="entry name" value="INNER MEMBRANE PROTEIN YPHA-RELATED"/>
    <property type="match status" value="1"/>
</dbReference>
<comment type="caution">
    <text evidence="8">The sequence shown here is derived from an EMBL/GenBank/DDBJ whole genome shotgun (WGS) entry which is preliminary data.</text>
</comment>
<gene>
    <name evidence="8" type="ORF">DQG23_28455</name>
</gene>